<evidence type="ECO:0000256" key="2">
    <source>
        <dbReference type="ARBA" id="ARBA00022723"/>
    </source>
</evidence>
<protein>
    <submittedName>
        <fullName evidence="7">Cytochrome P450</fullName>
    </submittedName>
</protein>
<dbReference type="InterPro" id="IPR050121">
    <property type="entry name" value="Cytochrome_P450_monoxygenase"/>
</dbReference>
<dbReference type="PROSITE" id="PS00086">
    <property type="entry name" value="CYTOCHROME_P450"/>
    <property type="match status" value="1"/>
</dbReference>
<keyword evidence="6" id="KW-0472">Membrane</keyword>
<dbReference type="PRINTS" id="PR00463">
    <property type="entry name" value="EP450I"/>
</dbReference>
<evidence type="ECO:0000256" key="1">
    <source>
        <dbReference type="ARBA" id="ARBA00001971"/>
    </source>
</evidence>
<dbReference type="Proteomes" id="UP000275078">
    <property type="component" value="Unassembled WGS sequence"/>
</dbReference>
<dbReference type="Gene3D" id="1.10.630.10">
    <property type="entry name" value="Cytochrome P450"/>
    <property type="match status" value="1"/>
</dbReference>
<evidence type="ECO:0000256" key="6">
    <source>
        <dbReference type="SAM" id="Phobius"/>
    </source>
</evidence>
<dbReference type="InterPro" id="IPR001128">
    <property type="entry name" value="Cyt_P450"/>
</dbReference>
<keyword evidence="5" id="KW-0560">Oxidoreductase</keyword>
<feature type="binding site" description="axial binding residue" evidence="4">
    <location>
        <position position="453"/>
    </location>
    <ligand>
        <name>heme</name>
        <dbReference type="ChEBI" id="CHEBI:30413"/>
    </ligand>
    <ligandPart>
        <name>Fe</name>
        <dbReference type="ChEBI" id="CHEBI:18248"/>
    </ligandPart>
</feature>
<keyword evidence="5" id="KW-0503">Monooxygenase</keyword>
<gene>
    <name evidence="7" type="ORF">BJ508DRAFT_93662</name>
</gene>
<dbReference type="GO" id="GO:0016705">
    <property type="term" value="F:oxidoreductase activity, acting on paired donors, with incorporation or reduction of molecular oxygen"/>
    <property type="evidence" value="ECO:0007669"/>
    <property type="project" value="InterPro"/>
</dbReference>
<keyword evidence="6" id="KW-0812">Transmembrane</keyword>
<evidence type="ECO:0000256" key="5">
    <source>
        <dbReference type="RuleBase" id="RU000461"/>
    </source>
</evidence>
<dbReference type="PRINTS" id="PR00385">
    <property type="entry name" value="P450"/>
</dbReference>
<dbReference type="AlphaFoldDB" id="A0A3N4I9X1"/>
<evidence type="ECO:0000256" key="4">
    <source>
        <dbReference type="PIRSR" id="PIRSR602401-1"/>
    </source>
</evidence>
<comment type="similarity">
    <text evidence="5">Belongs to the cytochrome P450 family.</text>
</comment>
<organism evidence="7 8">
    <name type="scientific">Ascobolus immersus RN42</name>
    <dbReference type="NCBI Taxonomy" id="1160509"/>
    <lineage>
        <taxon>Eukaryota</taxon>
        <taxon>Fungi</taxon>
        <taxon>Dikarya</taxon>
        <taxon>Ascomycota</taxon>
        <taxon>Pezizomycotina</taxon>
        <taxon>Pezizomycetes</taxon>
        <taxon>Pezizales</taxon>
        <taxon>Ascobolaceae</taxon>
        <taxon>Ascobolus</taxon>
    </lineage>
</organism>
<evidence type="ECO:0000256" key="3">
    <source>
        <dbReference type="ARBA" id="ARBA00023004"/>
    </source>
</evidence>
<keyword evidence="3 4" id="KW-0408">Iron</keyword>
<dbReference type="GO" id="GO:0004497">
    <property type="term" value="F:monooxygenase activity"/>
    <property type="evidence" value="ECO:0007669"/>
    <property type="project" value="UniProtKB-KW"/>
</dbReference>
<keyword evidence="2 4" id="KW-0479">Metal-binding</keyword>
<reference evidence="7 8" key="1">
    <citation type="journal article" date="2018" name="Nat. Ecol. Evol.">
        <title>Pezizomycetes genomes reveal the molecular basis of ectomycorrhizal truffle lifestyle.</title>
        <authorList>
            <person name="Murat C."/>
            <person name="Payen T."/>
            <person name="Noel B."/>
            <person name="Kuo A."/>
            <person name="Morin E."/>
            <person name="Chen J."/>
            <person name="Kohler A."/>
            <person name="Krizsan K."/>
            <person name="Balestrini R."/>
            <person name="Da Silva C."/>
            <person name="Montanini B."/>
            <person name="Hainaut M."/>
            <person name="Levati E."/>
            <person name="Barry K.W."/>
            <person name="Belfiori B."/>
            <person name="Cichocki N."/>
            <person name="Clum A."/>
            <person name="Dockter R.B."/>
            <person name="Fauchery L."/>
            <person name="Guy J."/>
            <person name="Iotti M."/>
            <person name="Le Tacon F."/>
            <person name="Lindquist E.A."/>
            <person name="Lipzen A."/>
            <person name="Malagnac F."/>
            <person name="Mello A."/>
            <person name="Molinier V."/>
            <person name="Miyauchi S."/>
            <person name="Poulain J."/>
            <person name="Riccioni C."/>
            <person name="Rubini A."/>
            <person name="Sitrit Y."/>
            <person name="Splivallo R."/>
            <person name="Traeger S."/>
            <person name="Wang M."/>
            <person name="Zifcakova L."/>
            <person name="Wipf D."/>
            <person name="Zambonelli A."/>
            <person name="Paolocci F."/>
            <person name="Nowrousian M."/>
            <person name="Ottonello S."/>
            <person name="Baldrian P."/>
            <person name="Spatafora J.W."/>
            <person name="Henrissat B."/>
            <person name="Nagy L.G."/>
            <person name="Aury J.M."/>
            <person name="Wincker P."/>
            <person name="Grigoriev I.V."/>
            <person name="Bonfante P."/>
            <person name="Martin F.M."/>
        </authorList>
    </citation>
    <scope>NUCLEOTIDE SEQUENCE [LARGE SCALE GENOMIC DNA]</scope>
    <source>
        <strain evidence="7 8">RN42</strain>
    </source>
</reference>
<name>A0A3N4I9X1_ASCIM</name>
<dbReference type="STRING" id="1160509.A0A3N4I9X1"/>
<sequence>MPNLISKDALYGLEHFIQLRALFNHISTQTTAFGVALSFAIVFYFVYYILLHPLAHIPGPFFSKFSDIPYLLRFLSGYEYKHDYALFQRYGPVVRVGPNRVAVGEPEHVATVYNKNAWKGDNYNLSQNYGIFGIKSAKDHAERKKMLTHPFLPVAVKSYDPIIQRNVDYFLDALQQTYATRKGEPAKIFDFLQWPAFFSYDTLTELAFGEPMGFVQEQRDIGDMYQSFETALYPIGAMIRVPSVFKFLKFTGIHDMMAPKPTDGNGVGVILSFADTMIQKRIDNPSDKPDILNKYLSSKYLLENRDILFKELLLLIVAGTDTVAITIRAILSNVLNDSRVNSHLLSLTPGSPGYRTYVSACIKETLRLSPPGQMPFARVTPPHGHHFGDVLVPGGFQVYPSFYTINRCTRIWGPDANVFRPERWLGHLNGSEVWSHEKLRIMDLSFGVGPRMCLGKPVAETELQLVIEGLWERFEFDGSHLDKIENVKVFNQMRFGSMPLGVRLRERI</sequence>
<dbReference type="PANTHER" id="PTHR24305:SF218">
    <property type="entry name" value="P450, PUTATIVE (EUROFUNG)-RELATED"/>
    <property type="match status" value="1"/>
</dbReference>
<dbReference type="InterPro" id="IPR017972">
    <property type="entry name" value="Cyt_P450_CS"/>
</dbReference>
<dbReference type="GO" id="GO:0005506">
    <property type="term" value="F:iron ion binding"/>
    <property type="evidence" value="ECO:0007669"/>
    <property type="project" value="InterPro"/>
</dbReference>
<dbReference type="PANTHER" id="PTHR24305">
    <property type="entry name" value="CYTOCHROME P450"/>
    <property type="match status" value="1"/>
</dbReference>
<comment type="cofactor">
    <cofactor evidence="1 4">
        <name>heme</name>
        <dbReference type="ChEBI" id="CHEBI:30413"/>
    </cofactor>
</comment>
<accession>A0A3N4I9X1</accession>
<dbReference type="InterPro" id="IPR036396">
    <property type="entry name" value="Cyt_P450_sf"/>
</dbReference>
<keyword evidence="8" id="KW-1185">Reference proteome</keyword>
<evidence type="ECO:0000313" key="7">
    <source>
        <dbReference type="EMBL" id="RPA82256.1"/>
    </source>
</evidence>
<keyword evidence="4 5" id="KW-0349">Heme</keyword>
<keyword evidence="6" id="KW-1133">Transmembrane helix</keyword>
<dbReference type="InterPro" id="IPR002401">
    <property type="entry name" value="Cyt_P450_E_grp-I"/>
</dbReference>
<dbReference type="GO" id="GO:0020037">
    <property type="term" value="F:heme binding"/>
    <property type="evidence" value="ECO:0007669"/>
    <property type="project" value="InterPro"/>
</dbReference>
<dbReference type="EMBL" id="ML119673">
    <property type="protein sequence ID" value="RPA82256.1"/>
    <property type="molecule type" value="Genomic_DNA"/>
</dbReference>
<proteinExistence type="inferred from homology"/>
<evidence type="ECO:0000313" key="8">
    <source>
        <dbReference type="Proteomes" id="UP000275078"/>
    </source>
</evidence>
<dbReference type="SUPFAM" id="SSF48264">
    <property type="entry name" value="Cytochrome P450"/>
    <property type="match status" value="1"/>
</dbReference>
<feature type="transmembrane region" description="Helical" evidence="6">
    <location>
        <begin position="32"/>
        <end position="51"/>
    </location>
</feature>
<dbReference type="Pfam" id="PF00067">
    <property type="entry name" value="p450"/>
    <property type="match status" value="2"/>
</dbReference>
<dbReference type="OrthoDB" id="3934656at2759"/>